<dbReference type="STRING" id="28573.A0A0U1LZV3"/>
<proteinExistence type="inferred from homology"/>
<reference evidence="7 8" key="1">
    <citation type="submission" date="2015-04" db="EMBL/GenBank/DDBJ databases">
        <authorList>
            <person name="Syromyatnikov M.Y."/>
            <person name="Popov V.N."/>
        </authorList>
    </citation>
    <scope>NUCLEOTIDE SEQUENCE [LARGE SCALE GENOMIC DNA]</scope>
    <source>
        <strain evidence="7">WF-38-12</strain>
    </source>
</reference>
<keyword evidence="3 6" id="KW-0812">Transmembrane</keyword>
<evidence type="ECO:0008006" key="9">
    <source>
        <dbReference type="Google" id="ProtNLM"/>
    </source>
</evidence>
<keyword evidence="4 6" id="KW-1133">Transmembrane helix</keyword>
<gene>
    <name evidence="7" type="ORF">PISL3812_05869</name>
</gene>
<comment type="subcellular location">
    <subcellularLocation>
        <location evidence="1">Membrane</location>
        <topology evidence="1">Multi-pass membrane protein</topology>
    </subcellularLocation>
</comment>
<comment type="similarity">
    <text evidence="2">Belongs to the OB-RGRP/VPS55 family.</text>
</comment>
<keyword evidence="8" id="KW-1185">Reference proteome</keyword>
<organism evidence="7 8">
    <name type="scientific">Talaromyces islandicus</name>
    <name type="common">Penicillium islandicum</name>
    <dbReference type="NCBI Taxonomy" id="28573"/>
    <lineage>
        <taxon>Eukaryota</taxon>
        <taxon>Fungi</taxon>
        <taxon>Dikarya</taxon>
        <taxon>Ascomycota</taxon>
        <taxon>Pezizomycotina</taxon>
        <taxon>Eurotiomycetes</taxon>
        <taxon>Eurotiomycetidae</taxon>
        <taxon>Eurotiales</taxon>
        <taxon>Trichocomaceae</taxon>
        <taxon>Talaromyces</taxon>
        <taxon>Talaromyces sect. Islandici</taxon>
    </lineage>
</organism>
<feature type="transmembrane region" description="Helical" evidence="6">
    <location>
        <begin position="97"/>
        <end position="123"/>
    </location>
</feature>
<feature type="transmembrane region" description="Helical" evidence="6">
    <location>
        <begin position="33"/>
        <end position="51"/>
    </location>
</feature>
<evidence type="ECO:0000256" key="2">
    <source>
        <dbReference type="ARBA" id="ARBA00005645"/>
    </source>
</evidence>
<dbReference type="PANTHER" id="PTHR12050">
    <property type="entry name" value="LEPTIN RECEPTOR-RELATED"/>
    <property type="match status" value="1"/>
</dbReference>
<dbReference type="Proteomes" id="UP000054383">
    <property type="component" value="Unassembled WGS sequence"/>
</dbReference>
<dbReference type="GO" id="GO:0034424">
    <property type="term" value="C:Vps55/Vps68 complex"/>
    <property type="evidence" value="ECO:0007669"/>
    <property type="project" value="EnsemblFungi"/>
</dbReference>
<dbReference type="EMBL" id="CVMT01000005">
    <property type="protein sequence ID" value="CRG88834.1"/>
    <property type="molecule type" value="Genomic_DNA"/>
</dbReference>
<feature type="transmembrane region" description="Helical" evidence="6">
    <location>
        <begin position="9"/>
        <end position="27"/>
    </location>
</feature>
<dbReference type="GO" id="GO:0005770">
    <property type="term" value="C:late endosome"/>
    <property type="evidence" value="ECO:0007669"/>
    <property type="project" value="EnsemblFungi"/>
</dbReference>
<dbReference type="OMA" id="ICARCAN"/>
<sequence length="129" mass="13966">MATQGLRTIIVLSFILAIGFLLVILSAALWHNFLPLLVVATYIIAPLPNWICSQCGNPDDFIESSGSAVVDFGRFLTGFLVLMGIALPTVLAHSGAIQVPAMVMSILGGLLIYGTIISFSMFFREQEEF</sequence>
<dbReference type="OrthoDB" id="14246at2759"/>
<dbReference type="PANTHER" id="PTHR12050:SF0">
    <property type="entry name" value="RH04491P"/>
    <property type="match status" value="1"/>
</dbReference>
<accession>A0A0U1LZV3</accession>
<dbReference type="AlphaFoldDB" id="A0A0U1LZV3"/>
<protein>
    <recommendedName>
        <fullName evidence="9">Vacuolar protein sorting-associated protein 55</fullName>
    </recommendedName>
</protein>
<name>A0A0U1LZV3_TALIS</name>
<evidence type="ECO:0000256" key="4">
    <source>
        <dbReference type="ARBA" id="ARBA00022989"/>
    </source>
</evidence>
<dbReference type="Pfam" id="PF04133">
    <property type="entry name" value="Vps55"/>
    <property type="match status" value="1"/>
</dbReference>
<evidence type="ECO:0000256" key="1">
    <source>
        <dbReference type="ARBA" id="ARBA00004141"/>
    </source>
</evidence>
<evidence type="ECO:0000313" key="8">
    <source>
        <dbReference type="Proteomes" id="UP000054383"/>
    </source>
</evidence>
<feature type="transmembrane region" description="Helical" evidence="6">
    <location>
        <begin position="72"/>
        <end position="91"/>
    </location>
</feature>
<evidence type="ECO:0000256" key="5">
    <source>
        <dbReference type="ARBA" id="ARBA00023136"/>
    </source>
</evidence>
<evidence type="ECO:0000256" key="3">
    <source>
        <dbReference type="ARBA" id="ARBA00022692"/>
    </source>
</evidence>
<evidence type="ECO:0000256" key="6">
    <source>
        <dbReference type="SAM" id="Phobius"/>
    </source>
</evidence>
<dbReference type="InterPro" id="IPR007262">
    <property type="entry name" value="Vps55/LEPROT"/>
</dbReference>
<dbReference type="GO" id="GO:0032511">
    <property type="term" value="P:late endosome to vacuole transport via multivesicular body sorting pathway"/>
    <property type="evidence" value="ECO:0007669"/>
    <property type="project" value="EnsemblFungi"/>
</dbReference>
<evidence type="ECO:0000313" key="7">
    <source>
        <dbReference type="EMBL" id="CRG88834.1"/>
    </source>
</evidence>
<keyword evidence="5 6" id="KW-0472">Membrane</keyword>